<dbReference type="SUPFAM" id="SSF56563">
    <property type="entry name" value="Major capsid protein gp5"/>
    <property type="match status" value="1"/>
</dbReference>
<dbReference type="Pfam" id="PF05065">
    <property type="entry name" value="Phage_capsid"/>
    <property type="match status" value="1"/>
</dbReference>
<dbReference type="RefSeq" id="WP_277550205.1">
    <property type="nucleotide sequence ID" value="NZ_JARAMH010000002.1"/>
</dbReference>
<dbReference type="Gene3D" id="3.30.2320.10">
    <property type="entry name" value="hypothetical protein PF0899 domain"/>
    <property type="match status" value="1"/>
</dbReference>
<dbReference type="EMBL" id="JBHSIW010000025">
    <property type="protein sequence ID" value="MFC4905463.1"/>
    <property type="molecule type" value="Genomic_DNA"/>
</dbReference>
<evidence type="ECO:0000256" key="1">
    <source>
        <dbReference type="ARBA" id="ARBA00004328"/>
    </source>
</evidence>
<dbReference type="NCBIfam" id="TIGR01554">
    <property type="entry name" value="major_cap_HK97"/>
    <property type="match status" value="1"/>
</dbReference>
<accession>A0ABV9TMY2</accession>
<dbReference type="Proteomes" id="UP001595797">
    <property type="component" value="Unassembled WGS sequence"/>
</dbReference>
<dbReference type="Gene3D" id="3.30.2400.10">
    <property type="entry name" value="Major capsid protein gp5"/>
    <property type="match status" value="1"/>
</dbReference>
<evidence type="ECO:0000256" key="2">
    <source>
        <dbReference type="SAM" id="MobiDB-lite"/>
    </source>
</evidence>
<evidence type="ECO:0000313" key="5">
    <source>
        <dbReference type="Proteomes" id="UP001595797"/>
    </source>
</evidence>
<protein>
    <submittedName>
        <fullName evidence="4">Phage major capsid protein</fullName>
    </submittedName>
</protein>
<gene>
    <name evidence="4" type="ORF">ACFPCS_18020</name>
</gene>
<feature type="domain" description="Phage capsid-like C-terminal" evidence="3">
    <location>
        <begin position="138"/>
        <end position="396"/>
    </location>
</feature>
<sequence length="400" mass="42417">MHTKQQITDMLKAAREVADRATADGRSLTDAENRQVQEALAAAKSARQSTGGQRSEADRERAAKSRAQQDELGRLLAGDQGTAGARPSRKAAADAFADRLAKALTTRTADGVNVKSLELSTAAPLLGGTAPALDEVAGPGRQAGIVDLVAVEAPPIGGAGRFAWLSEDVHENNAAVVPEGTLKPTSRYALSEKTDRTKFIAHLSEPFPARLLEDYAGLREFLANRMTEDVLDVLEREALTGDGTAEHLHGILNQTGVTQTAWAGSLPATIRAARTALSRIAEKPSAWMVSPDDAAAFDLFMDAQGRFVDLRQILGPVPVVENPALTAGTAVLGDFGRAKLVTDSQMRITAMDGAPHRNDLGEIDGTLWEFNEVALRAEMRVGGLAITRPTAFTVVDLTAA</sequence>
<name>A0ABV9TMY2_9MICC</name>
<comment type="subcellular location">
    <subcellularLocation>
        <location evidence="1">Virion</location>
    </subcellularLocation>
</comment>
<dbReference type="InterPro" id="IPR024455">
    <property type="entry name" value="Phage_capsid"/>
</dbReference>
<proteinExistence type="predicted"/>
<feature type="compositionally biased region" description="Basic and acidic residues" evidence="2">
    <location>
        <begin position="55"/>
        <end position="73"/>
    </location>
</feature>
<evidence type="ECO:0000259" key="3">
    <source>
        <dbReference type="Pfam" id="PF05065"/>
    </source>
</evidence>
<keyword evidence="5" id="KW-1185">Reference proteome</keyword>
<dbReference type="InterPro" id="IPR054612">
    <property type="entry name" value="Phage_capsid-like_C"/>
</dbReference>
<organism evidence="4 5">
    <name type="scientific">Kocuria oceani</name>
    <dbReference type="NCBI Taxonomy" id="988827"/>
    <lineage>
        <taxon>Bacteria</taxon>
        <taxon>Bacillati</taxon>
        <taxon>Actinomycetota</taxon>
        <taxon>Actinomycetes</taxon>
        <taxon>Micrococcales</taxon>
        <taxon>Micrococcaceae</taxon>
        <taxon>Kocuria</taxon>
    </lineage>
</organism>
<reference evidence="5" key="1">
    <citation type="journal article" date="2019" name="Int. J. Syst. Evol. Microbiol.">
        <title>The Global Catalogue of Microorganisms (GCM) 10K type strain sequencing project: providing services to taxonomists for standard genome sequencing and annotation.</title>
        <authorList>
            <consortium name="The Broad Institute Genomics Platform"/>
            <consortium name="The Broad Institute Genome Sequencing Center for Infectious Disease"/>
            <person name="Wu L."/>
            <person name="Ma J."/>
        </authorList>
    </citation>
    <scope>NUCLEOTIDE SEQUENCE [LARGE SCALE GENOMIC DNA]</scope>
    <source>
        <strain evidence="5">CGMCC 4.6946</strain>
    </source>
</reference>
<comment type="caution">
    <text evidence="4">The sequence shown here is derived from an EMBL/GenBank/DDBJ whole genome shotgun (WGS) entry which is preliminary data.</text>
</comment>
<feature type="region of interest" description="Disordered" evidence="2">
    <location>
        <begin position="39"/>
        <end position="90"/>
    </location>
</feature>
<evidence type="ECO:0000313" key="4">
    <source>
        <dbReference type="EMBL" id="MFC4905463.1"/>
    </source>
</evidence>